<evidence type="ECO:0000313" key="1">
    <source>
        <dbReference type="EMBL" id="VDO85912.1"/>
    </source>
</evidence>
<dbReference type="AlphaFoldDB" id="A0A183LZW7"/>
<name>A0A183LZW7_9TREM</name>
<reference evidence="1 2" key="1">
    <citation type="submission" date="2018-11" db="EMBL/GenBank/DDBJ databases">
        <authorList>
            <consortium name="Pathogen Informatics"/>
        </authorList>
    </citation>
    <scope>NUCLEOTIDE SEQUENCE [LARGE SCALE GENOMIC DNA]</scope>
    <source>
        <strain evidence="1 2">Zambia</strain>
    </source>
</reference>
<dbReference type="EMBL" id="UZAI01004376">
    <property type="protein sequence ID" value="VDO85912.1"/>
    <property type="molecule type" value="Genomic_DNA"/>
</dbReference>
<organism evidence="1 2">
    <name type="scientific">Schistosoma margrebowiei</name>
    <dbReference type="NCBI Taxonomy" id="48269"/>
    <lineage>
        <taxon>Eukaryota</taxon>
        <taxon>Metazoa</taxon>
        <taxon>Spiralia</taxon>
        <taxon>Lophotrochozoa</taxon>
        <taxon>Platyhelminthes</taxon>
        <taxon>Trematoda</taxon>
        <taxon>Digenea</taxon>
        <taxon>Strigeidida</taxon>
        <taxon>Schistosomatoidea</taxon>
        <taxon>Schistosomatidae</taxon>
        <taxon>Schistosoma</taxon>
    </lineage>
</organism>
<accession>A0A183LZW7</accession>
<keyword evidence="2" id="KW-1185">Reference proteome</keyword>
<proteinExistence type="predicted"/>
<protein>
    <submittedName>
        <fullName evidence="1">Uncharacterized protein</fullName>
    </submittedName>
</protein>
<evidence type="ECO:0000313" key="2">
    <source>
        <dbReference type="Proteomes" id="UP000277204"/>
    </source>
</evidence>
<gene>
    <name evidence="1" type="ORF">SMRZ_LOCUS9339</name>
</gene>
<sequence length="85" mass="9471">MEKAEALSQYFSTAFSIGGEERPTIHCDYIDSSMDPLVIEKGTVLRLLQHMKPDKFSGPDDINPRIMKSISDVIAEPLSTLLAYP</sequence>
<dbReference type="Proteomes" id="UP000277204">
    <property type="component" value="Unassembled WGS sequence"/>
</dbReference>